<organism evidence="6 7">
    <name type="scientific">Maribellus comscasis</name>
    <dbReference type="NCBI Taxonomy" id="2681766"/>
    <lineage>
        <taxon>Bacteria</taxon>
        <taxon>Pseudomonadati</taxon>
        <taxon>Bacteroidota</taxon>
        <taxon>Bacteroidia</taxon>
        <taxon>Marinilabiliales</taxon>
        <taxon>Prolixibacteraceae</taxon>
        <taxon>Maribellus</taxon>
    </lineage>
</organism>
<dbReference type="InterPro" id="IPR000792">
    <property type="entry name" value="Tscrpt_reg_LuxR_C"/>
</dbReference>
<sequence length="213" mass="24362">MNYTVVVVDDHTLLSQAIGDLVDNFDHFSVLYVCKNGQELLTKFKDPKNIPDVVLMDVNMPILNGIETTAHLKEYFPEVKVLALSVEEDETTIIKMLRAGAKGYLLKDVKKTELKNALLEVLKHGYYYTNTVSQVLIHSLENRGDSAFSLKEREIEFIRHACSEKTYKEIAGEMYLSPKTIEGYRDALFEKLNLRNRTGLVIYAIKNKIFVPK</sequence>
<feature type="modified residue" description="4-aspartylphosphate" evidence="3">
    <location>
        <position position="57"/>
    </location>
</feature>
<dbReference type="Gene3D" id="3.40.50.2300">
    <property type="match status" value="1"/>
</dbReference>
<dbReference type="SUPFAM" id="SSF46894">
    <property type="entry name" value="C-terminal effector domain of the bipartite response regulators"/>
    <property type="match status" value="1"/>
</dbReference>
<dbReference type="InterPro" id="IPR001789">
    <property type="entry name" value="Sig_transdc_resp-reg_receiver"/>
</dbReference>
<dbReference type="InterPro" id="IPR016032">
    <property type="entry name" value="Sig_transdc_resp-reg_C-effctor"/>
</dbReference>
<dbReference type="AlphaFoldDB" id="A0A6I6JW95"/>
<dbReference type="InterPro" id="IPR039420">
    <property type="entry name" value="WalR-like"/>
</dbReference>
<evidence type="ECO:0000256" key="1">
    <source>
        <dbReference type="ARBA" id="ARBA00022553"/>
    </source>
</evidence>
<dbReference type="EMBL" id="CP046401">
    <property type="protein sequence ID" value="QGY44367.1"/>
    <property type="molecule type" value="Genomic_DNA"/>
</dbReference>
<keyword evidence="1 3" id="KW-0597">Phosphoprotein</keyword>
<evidence type="ECO:0000259" key="5">
    <source>
        <dbReference type="PROSITE" id="PS50110"/>
    </source>
</evidence>
<proteinExistence type="predicted"/>
<evidence type="ECO:0000256" key="3">
    <source>
        <dbReference type="PROSITE-ProRule" id="PRU00169"/>
    </source>
</evidence>
<name>A0A6I6JW95_9BACT</name>
<protein>
    <submittedName>
        <fullName evidence="6">Response regulator</fullName>
    </submittedName>
</protein>
<dbReference type="Pfam" id="PF00196">
    <property type="entry name" value="GerE"/>
    <property type="match status" value="1"/>
</dbReference>
<accession>A0A6I6JW95</accession>
<evidence type="ECO:0000313" key="7">
    <source>
        <dbReference type="Proteomes" id="UP000428260"/>
    </source>
</evidence>
<keyword evidence="2" id="KW-0238">DNA-binding</keyword>
<dbReference type="GO" id="GO:0003677">
    <property type="term" value="F:DNA binding"/>
    <property type="evidence" value="ECO:0007669"/>
    <property type="project" value="UniProtKB-KW"/>
</dbReference>
<dbReference type="PANTHER" id="PTHR43214:SF43">
    <property type="entry name" value="TWO-COMPONENT RESPONSE REGULATOR"/>
    <property type="match status" value="1"/>
</dbReference>
<dbReference type="PANTHER" id="PTHR43214">
    <property type="entry name" value="TWO-COMPONENT RESPONSE REGULATOR"/>
    <property type="match status" value="1"/>
</dbReference>
<dbReference type="SUPFAM" id="SSF52172">
    <property type="entry name" value="CheY-like"/>
    <property type="match status" value="1"/>
</dbReference>
<dbReference type="InterPro" id="IPR058245">
    <property type="entry name" value="NreC/VraR/RcsB-like_REC"/>
</dbReference>
<dbReference type="CDD" id="cd17535">
    <property type="entry name" value="REC_NarL-like"/>
    <property type="match status" value="1"/>
</dbReference>
<dbReference type="Pfam" id="PF00072">
    <property type="entry name" value="Response_reg"/>
    <property type="match status" value="1"/>
</dbReference>
<dbReference type="PROSITE" id="PS50043">
    <property type="entry name" value="HTH_LUXR_2"/>
    <property type="match status" value="1"/>
</dbReference>
<gene>
    <name evidence="6" type="ORF">GM418_12080</name>
</gene>
<reference evidence="6 7" key="1">
    <citation type="submission" date="2019-11" db="EMBL/GenBank/DDBJ databases">
        <authorList>
            <person name="Zheng R.K."/>
            <person name="Sun C.M."/>
        </authorList>
    </citation>
    <scope>NUCLEOTIDE SEQUENCE [LARGE SCALE GENOMIC DNA]</scope>
    <source>
        <strain evidence="6 7">WC007</strain>
    </source>
</reference>
<feature type="domain" description="HTH luxR-type" evidence="4">
    <location>
        <begin position="143"/>
        <end position="208"/>
    </location>
</feature>
<evidence type="ECO:0000256" key="2">
    <source>
        <dbReference type="ARBA" id="ARBA00023125"/>
    </source>
</evidence>
<dbReference type="GO" id="GO:0000160">
    <property type="term" value="P:phosphorelay signal transduction system"/>
    <property type="evidence" value="ECO:0007669"/>
    <property type="project" value="InterPro"/>
</dbReference>
<evidence type="ECO:0000313" key="6">
    <source>
        <dbReference type="EMBL" id="QGY44367.1"/>
    </source>
</evidence>
<dbReference type="InterPro" id="IPR011006">
    <property type="entry name" value="CheY-like_superfamily"/>
</dbReference>
<dbReference type="SMART" id="SM00448">
    <property type="entry name" value="REC"/>
    <property type="match status" value="1"/>
</dbReference>
<dbReference type="PROSITE" id="PS50110">
    <property type="entry name" value="RESPONSE_REGULATORY"/>
    <property type="match status" value="1"/>
</dbReference>
<dbReference type="SMART" id="SM00421">
    <property type="entry name" value="HTH_LUXR"/>
    <property type="match status" value="1"/>
</dbReference>
<dbReference type="CDD" id="cd06170">
    <property type="entry name" value="LuxR_C_like"/>
    <property type="match status" value="1"/>
</dbReference>
<dbReference type="KEGG" id="mcos:GM418_12080"/>
<dbReference type="Proteomes" id="UP000428260">
    <property type="component" value="Chromosome"/>
</dbReference>
<dbReference type="RefSeq" id="WP_158866435.1">
    <property type="nucleotide sequence ID" value="NZ_CP046401.1"/>
</dbReference>
<keyword evidence="7" id="KW-1185">Reference proteome</keyword>
<feature type="domain" description="Response regulatory" evidence="5">
    <location>
        <begin position="4"/>
        <end position="122"/>
    </location>
</feature>
<dbReference type="GO" id="GO:0006355">
    <property type="term" value="P:regulation of DNA-templated transcription"/>
    <property type="evidence" value="ECO:0007669"/>
    <property type="project" value="InterPro"/>
</dbReference>
<evidence type="ECO:0000259" key="4">
    <source>
        <dbReference type="PROSITE" id="PS50043"/>
    </source>
</evidence>